<organism evidence="1 2">
    <name type="scientific">Actinopolyspora righensis</name>
    <dbReference type="NCBI Taxonomy" id="995060"/>
    <lineage>
        <taxon>Bacteria</taxon>
        <taxon>Bacillati</taxon>
        <taxon>Actinomycetota</taxon>
        <taxon>Actinomycetes</taxon>
        <taxon>Actinopolysporales</taxon>
        <taxon>Actinopolysporaceae</taxon>
        <taxon>Actinopolyspora</taxon>
        <taxon>Actinopolyspora alba group</taxon>
    </lineage>
</organism>
<dbReference type="EMBL" id="FPAT01000001">
    <property type="protein sequence ID" value="SFT33749.1"/>
    <property type="molecule type" value="Genomic_DNA"/>
</dbReference>
<evidence type="ECO:0000313" key="2">
    <source>
        <dbReference type="Proteomes" id="UP000199165"/>
    </source>
</evidence>
<keyword evidence="2" id="KW-1185">Reference proteome</keyword>
<gene>
    <name evidence="1" type="ORF">SAMN04487904_101237</name>
</gene>
<dbReference type="Proteomes" id="UP000199165">
    <property type="component" value="Unassembled WGS sequence"/>
</dbReference>
<proteinExistence type="predicted"/>
<protein>
    <submittedName>
        <fullName evidence="1">Uncharacterized protein</fullName>
    </submittedName>
</protein>
<sequence length="208" mass="23269">MVAESDAFVLDSGEYQNLCSRVAVTFDLSARLPGQVFKKDGGDSLFCEFDSVLAPELWPALCELARWHGDSCVDLLVLEPSCEAFYFPEYRMYPALSLSVDADEDDYWTAVGYEPNGEILGSIAKSAEIIAVSGRSGKWGCWGERSDEVAVFQGFPDSRARNEWWTRYGPFMEVADALQTYVYPAPARRTVSKEYATKLTANYCPSWV</sequence>
<dbReference type="AlphaFoldDB" id="A0A1I6X684"/>
<evidence type="ECO:0000313" key="1">
    <source>
        <dbReference type="EMBL" id="SFT33749.1"/>
    </source>
</evidence>
<accession>A0A1I6X684</accession>
<name>A0A1I6X684_9ACTN</name>
<reference evidence="2" key="1">
    <citation type="submission" date="2016-10" db="EMBL/GenBank/DDBJ databases">
        <authorList>
            <person name="Varghese N."/>
            <person name="Submissions S."/>
        </authorList>
    </citation>
    <scope>NUCLEOTIDE SEQUENCE [LARGE SCALE GENOMIC DNA]</scope>
    <source>
        <strain evidence="2">DSM 45501</strain>
    </source>
</reference>